<dbReference type="SUPFAM" id="SSF141523">
    <property type="entry name" value="L,D-transpeptidase catalytic domain-like"/>
    <property type="match status" value="1"/>
</dbReference>
<feature type="active site" description="Nucleophile" evidence="6">
    <location>
        <position position="201"/>
    </location>
</feature>
<comment type="caution">
    <text evidence="8">The sequence shown here is derived from an EMBL/GenBank/DDBJ whole genome shotgun (WGS) entry which is preliminary data.</text>
</comment>
<dbReference type="Proteomes" id="UP001149140">
    <property type="component" value="Unassembled WGS sequence"/>
</dbReference>
<reference evidence="8" key="1">
    <citation type="submission" date="2022-10" db="EMBL/GenBank/DDBJ databases">
        <title>The WGS of Solirubrobacter ginsenosidimutans DSM 21036.</title>
        <authorList>
            <person name="Jiang Z."/>
        </authorList>
    </citation>
    <scope>NUCLEOTIDE SEQUENCE</scope>
    <source>
        <strain evidence="8">DSM 21036</strain>
    </source>
</reference>
<evidence type="ECO:0000259" key="7">
    <source>
        <dbReference type="PROSITE" id="PS52029"/>
    </source>
</evidence>
<keyword evidence="5 6" id="KW-0961">Cell wall biogenesis/degradation</keyword>
<evidence type="ECO:0000313" key="9">
    <source>
        <dbReference type="Proteomes" id="UP001149140"/>
    </source>
</evidence>
<dbReference type="GO" id="GO:0016740">
    <property type="term" value="F:transferase activity"/>
    <property type="evidence" value="ECO:0007669"/>
    <property type="project" value="UniProtKB-KW"/>
</dbReference>
<protein>
    <submittedName>
        <fullName evidence="8">L,D-transpeptidase</fullName>
    </submittedName>
</protein>
<dbReference type="InterPro" id="IPR038063">
    <property type="entry name" value="Transpep_catalytic_dom"/>
</dbReference>
<gene>
    <name evidence="8" type="ORF">OM076_28750</name>
</gene>
<dbReference type="GO" id="GO:0071555">
    <property type="term" value="P:cell wall organization"/>
    <property type="evidence" value="ECO:0007669"/>
    <property type="project" value="UniProtKB-UniRule"/>
</dbReference>
<evidence type="ECO:0000313" key="8">
    <source>
        <dbReference type="EMBL" id="MDA0164294.1"/>
    </source>
</evidence>
<dbReference type="EMBL" id="JAPDOD010000032">
    <property type="protein sequence ID" value="MDA0164294.1"/>
    <property type="molecule type" value="Genomic_DNA"/>
</dbReference>
<dbReference type="CDD" id="cd16913">
    <property type="entry name" value="YkuD_like"/>
    <property type="match status" value="1"/>
</dbReference>
<dbReference type="GO" id="GO:0005576">
    <property type="term" value="C:extracellular region"/>
    <property type="evidence" value="ECO:0007669"/>
    <property type="project" value="TreeGrafter"/>
</dbReference>
<sequence>MLAAVGVLLGAAPAQTACPDVPAPTRARAWRAELLGNTPARTRLTRTATVQIGPRAAGALLVLGPARLLDGRCWVRVRLASRPNDAAAWVETRRVQLRATRWRIEVRRARREVRVRRDGRIVRRFRVVVGAPSTPTPRGLFAIATATRGAPNDFYGAWVVSLTAHSDVLQRYDGGDGRVALHGRGGASLRDPLGSARSHGCVRLDNAAIGWLVRRIGSARLAGTPVEVR</sequence>
<dbReference type="PROSITE" id="PS52029">
    <property type="entry name" value="LD_TPASE"/>
    <property type="match status" value="1"/>
</dbReference>
<evidence type="ECO:0000256" key="3">
    <source>
        <dbReference type="ARBA" id="ARBA00022960"/>
    </source>
</evidence>
<keyword evidence="2" id="KW-0808">Transferase</keyword>
<dbReference type="AlphaFoldDB" id="A0A9X3S365"/>
<dbReference type="GO" id="GO:0071972">
    <property type="term" value="F:peptidoglycan L,D-transpeptidase activity"/>
    <property type="evidence" value="ECO:0007669"/>
    <property type="project" value="TreeGrafter"/>
</dbReference>
<evidence type="ECO:0000256" key="5">
    <source>
        <dbReference type="ARBA" id="ARBA00023316"/>
    </source>
</evidence>
<proteinExistence type="predicted"/>
<dbReference type="GO" id="GO:0018104">
    <property type="term" value="P:peptidoglycan-protein cross-linking"/>
    <property type="evidence" value="ECO:0007669"/>
    <property type="project" value="TreeGrafter"/>
</dbReference>
<dbReference type="RefSeq" id="WP_270043545.1">
    <property type="nucleotide sequence ID" value="NZ_JAPDOD010000032.1"/>
</dbReference>
<dbReference type="InterPro" id="IPR050979">
    <property type="entry name" value="LD-transpeptidase"/>
</dbReference>
<evidence type="ECO:0000256" key="1">
    <source>
        <dbReference type="ARBA" id="ARBA00004752"/>
    </source>
</evidence>
<keyword evidence="9" id="KW-1185">Reference proteome</keyword>
<dbReference type="PANTHER" id="PTHR30582:SF2">
    <property type="entry name" value="L,D-TRANSPEPTIDASE YCIB-RELATED"/>
    <property type="match status" value="1"/>
</dbReference>
<organism evidence="8 9">
    <name type="scientific">Solirubrobacter ginsenosidimutans</name>
    <dbReference type="NCBI Taxonomy" id="490573"/>
    <lineage>
        <taxon>Bacteria</taxon>
        <taxon>Bacillati</taxon>
        <taxon>Actinomycetota</taxon>
        <taxon>Thermoleophilia</taxon>
        <taxon>Solirubrobacterales</taxon>
        <taxon>Solirubrobacteraceae</taxon>
        <taxon>Solirubrobacter</taxon>
    </lineage>
</organism>
<keyword evidence="3 6" id="KW-0133">Cell shape</keyword>
<evidence type="ECO:0000256" key="4">
    <source>
        <dbReference type="ARBA" id="ARBA00022984"/>
    </source>
</evidence>
<name>A0A9X3S365_9ACTN</name>
<feature type="domain" description="L,D-TPase catalytic" evidence="7">
    <location>
        <begin position="102"/>
        <end position="229"/>
    </location>
</feature>
<dbReference type="PANTHER" id="PTHR30582">
    <property type="entry name" value="L,D-TRANSPEPTIDASE"/>
    <property type="match status" value="1"/>
</dbReference>
<keyword evidence="4 6" id="KW-0573">Peptidoglycan synthesis</keyword>
<comment type="pathway">
    <text evidence="1 6">Cell wall biogenesis; peptidoglycan biosynthesis.</text>
</comment>
<dbReference type="InterPro" id="IPR005490">
    <property type="entry name" value="LD_TPept_cat_dom"/>
</dbReference>
<dbReference type="GO" id="GO:0008360">
    <property type="term" value="P:regulation of cell shape"/>
    <property type="evidence" value="ECO:0007669"/>
    <property type="project" value="UniProtKB-UniRule"/>
</dbReference>
<evidence type="ECO:0000256" key="2">
    <source>
        <dbReference type="ARBA" id="ARBA00022679"/>
    </source>
</evidence>
<dbReference type="Pfam" id="PF03734">
    <property type="entry name" value="YkuD"/>
    <property type="match status" value="1"/>
</dbReference>
<dbReference type="Gene3D" id="2.40.440.10">
    <property type="entry name" value="L,D-transpeptidase catalytic domain-like"/>
    <property type="match status" value="1"/>
</dbReference>
<evidence type="ECO:0000256" key="6">
    <source>
        <dbReference type="PROSITE-ProRule" id="PRU01373"/>
    </source>
</evidence>
<accession>A0A9X3S365</accession>
<feature type="active site" description="Proton donor/acceptor" evidence="6">
    <location>
        <position position="182"/>
    </location>
</feature>